<evidence type="ECO:0000313" key="7">
    <source>
        <dbReference type="EMBL" id="KAA1251420.1"/>
    </source>
</evidence>
<keyword evidence="8" id="KW-1185">Reference proteome</keyword>
<evidence type="ECO:0000313" key="8">
    <source>
        <dbReference type="Proteomes" id="UP000324701"/>
    </source>
</evidence>
<dbReference type="EMBL" id="VTZN01000015">
    <property type="protein sequence ID" value="KAA1251420.1"/>
    <property type="molecule type" value="Genomic_DNA"/>
</dbReference>
<evidence type="ECO:0000256" key="5">
    <source>
        <dbReference type="ARBA" id="ARBA00041564"/>
    </source>
</evidence>
<dbReference type="SUPFAM" id="SSF56322">
    <property type="entry name" value="ADC synthase"/>
    <property type="match status" value="1"/>
</dbReference>
<dbReference type="Gene3D" id="3.60.120.10">
    <property type="entry name" value="Anthranilate synthase"/>
    <property type="match status" value="1"/>
</dbReference>
<dbReference type="EC" id="5.4.4.2" evidence="3"/>
<protein>
    <recommendedName>
        <fullName evidence="3">isochorismate synthase</fullName>
        <ecNumber evidence="3">5.4.4.2</ecNumber>
    </recommendedName>
    <alternativeName>
        <fullName evidence="5">Isochorismate mutase</fullName>
    </alternativeName>
</protein>
<accession>A0A5B1BVC4</accession>
<evidence type="ECO:0000256" key="3">
    <source>
        <dbReference type="ARBA" id="ARBA00012824"/>
    </source>
</evidence>
<dbReference type="InterPro" id="IPR004561">
    <property type="entry name" value="IsoChor_synthase"/>
</dbReference>
<evidence type="ECO:0000256" key="4">
    <source>
        <dbReference type="ARBA" id="ARBA00023235"/>
    </source>
</evidence>
<comment type="catalytic activity">
    <reaction evidence="1">
        <text>chorismate = isochorismate</text>
        <dbReference type="Rhea" id="RHEA:18985"/>
        <dbReference type="ChEBI" id="CHEBI:29748"/>
        <dbReference type="ChEBI" id="CHEBI:29780"/>
        <dbReference type="EC" id="5.4.4.2"/>
    </reaction>
</comment>
<keyword evidence="4 7" id="KW-0413">Isomerase</keyword>
<dbReference type="AlphaFoldDB" id="A0A5B1BVC4"/>
<dbReference type="InterPro" id="IPR015890">
    <property type="entry name" value="Chorismate_C"/>
</dbReference>
<dbReference type="RefSeq" id="WP_149652798.1">
    <property type="nucleotide sequence ID" value="NZ_VTZN01000015.1"/>
</dbReference>
<organism evidence="7 8">
    <name type="scientific">Mycobacterium simiae</name>
    <name type="common">Mycobacterium habana</name>
    <dbReference type="NCBI Taxonomy" id="1784"/>
    <lineage>
        <taxon>Bacteria</taxon>
        <taxon>Bacillati</taxon>
        <taxon>Actinomycetota</taxon>
        <taxon>Actinomycetes</taxon>
        <taxon>Mycobacteriales</taxon>
        <taxon>Mycobacteriaceae</taxon>
        <taxon>Mycobacterium</taxon>
        <taxon>Mycobacterium simiae complex</taxon>
    </lineage>
</organism>
<dbReference type="Proteomes" id="UP000324701">
    <property type="component" value="Unassembled WGS sequence"/>
</dbReference>
<sequence>MRTGRARVCRRLRSNEPPFALCGPGGTLVVDGVRARYHDVRAAHAALHSGKAPILLGALPFDVNAPAALMVPDTVQRLETLPGWPTGPLPAVSISAAIPPLAEHRARINHARRRLAAQDNPLRKVVLARTLRLTADAPLDARVILRRLVIADPTSYGYLVDLSAAGADYPGTALVGASPELLVARFGDQVVCQPFAGSAPRAADPQVDAANATALASSAKNRHEHQLVIDAMRAVLAPLCDDLEIASEPQLTRTAAVWHLRTPIRGRLRDTCTTAMDLALALHPTPAVGGVPTVAASELIAALEGDRGFYAGAIGWCDARGDGQWVVSIRCAQLSADRRTALAHAGGGIVAESNPDDEVEETTTKFGTILTALGVKQ</sequence>
<proteinExistence type="inferred from homology"/>
<feature type="domain" description="Chorismate-utilising enzyme C-terminal" evidence="6">
    <location>
        <begin position="103"/>
        <end position="365"/>
    </location>
</feature>
<dbReference type="OrthoDB" id="9806579at2"/>
<evidence type="ECO:0000259" key="6">
    <source>
        <dbReference type="Pfam" id="PF00425"/>
    </source>
</evidence>
<gene>
    <name evidence="7" type="ORF">F0Q45_04550</name>
</gene>
<name>A0A5B1BVC4_MYCSI</name>
<comment type="similarity">
    <text evidence="2">Belongs to the isochorismate synthase family.</text>
</comment>
<evidence type="ECO:0000256" key="1">
    <source>
        <dbReference type="ARBA" id="ARBA00000799"/>
    </source>
</evidence>
<reference evidence="7 8" key="1">
    <citation type="submission" date="2019-09" db="EMBL/GenBank/DDBJ databases">
        <title>Report of infection by Mycobacterium simiae a patient suffering from pulmonary tuberculosis.</title>
        <authorList>
            <person name="Mohanty P.S."/>
            <person name="Bansal A.K."/>
            <person name="Singh H."/>
            <person name="Sharma S."/>
            <person name="Patil S.A."/>
            <person name="Upadhaya P."/>
            <person name="Singh P.K."/>
            <person name="Kumar D."/>
            <person name="Kumar S."/>
            <person name="Singh R.K."/>
            <person name="Chaudhary B."/>
        </authorList>
    </citation>
    <scope>NUCLEOTIDE SEQUENCE [LARGE SCALE GENOMIC DNA]</scope>
    <source>
        <strain evidence="7 8">JAL-560-SIM</strain>
    </source>
</reference>
<dbReference type="PANTHER" id="PTHR42839:SF2">
    <property type="entry name" value="ISOCHORISMATE SYNTHASE ENTC"/>
    <property type="match status" value="1"/>
</dbReference>
<comment type="caution">
    <text evidence="7">The sequence shown here is derived from an EMBL/GenBank/DDBJ whole genome shotgun (WGS) entry which is preliminary data.</text>
</comment>
<dbReference type="PANTHER" id="PTHR42839">
    <property type="entry name" value="ISOCHORISMATE SYNTHASE ENTC"/>
    <property type="match status" value="1"/>
</dbReference>
<dbReference type="InterPro" id="IPR005801">
    <property type="entry name" value="ADC_synthase"/>
</dbReference>
<dbReference type="GO" id="GO:0008909">
    <property type="term" value="F:isochorismate synthase activity"/>
    <property type="evidence" value="ECO:0007669"/>
    <property type="project" value="UniProtKB-EC"/>
</dbReference>
<evidence type="ECO:0000256" key="2">
    <source>
        <dbReference type="ARBA" id="ARBA00005297"/>
    </source>
</evidence>
<dbReference type="NCBIfam" id="TIGR00543">
    <property type="entry name" value="isochor_syn"/>
    <property type="match status" value="1"/>
</dbReference>
<dbReference type="Pfam" id="PF00425">
    <property type="entry name" value="Chorismate_bind"/>
    <property type="match status" value="1"/>
</dbReference>